<evidence type="ECO:0000256" key="2">
    <source>
        <dbReference type="ARBA" id="ARBA00022642"/>
    </source>
</evidence>
<dbReference type="Gene3D" id="3.40.50.620">
    <property type="entry name" value="HUPs"/>
    <property type="match status" value="1"/>
</dbReference>
<evidence type="ECO:0000256" key="6">
    <source>
        <dbReference type="ARBA" id="ARBA00022840"/>
    </source>
</evidence>
<comment type="similarity">
    <text evidence="1 8">Belongs to the archaeal NMN adenylyltransferase family.</text>
</comment>
<dbReference type="GO" id="GO:0000309">
    <property type="term" value="F:nicotinamide-nucleotide adenylyltransferase activity"/>
    <property type="evidence" value="ECO:0007669"/>
    <property type="project" value="UniProtKB-UniRule"/>
</dbReference>
<evidence type="ECO:0000256" key="4">
    <source>
        <dbReference type="ARBA" id="ARBA00022695"/>
    </source>
</evidence>
<evidence type="ECO:0000256" key="7">
    <source>
        <dbReference type="ARBA" id="ARBA00023027"/>
    </source>
</evidence>
<dbReference type="InterPro" id="IPR004821">
    <property type="entry name" value="Cyt_trans-like"/>
</dbReference>
<gene>
    <name evidence="11" type="ORF">McpCs1_08880</name>
</gene>
<dbReference type="CDD" id="cd02166">
    <property type="entry name" value="NMNAT_Archaea"/>
    <property type="match status" value="1"/>
</dbReference>
<evidence type="ECO:0000256" key="8">
    <source>
        <dbReference type="HAMAP-Rule" id="MF_00243"/>
    </source>
</evidence>
<evidence type="ECO:0000256" key="3">
    <source>
        <dbReference type="ARBA" id="ARBA00022679"/>
    </source>
</evidence>
<keyword evidence="2 8" id="KW-0662">Pyridine nucleotide biosynthesis</keyword>
<comment type="caution">
    <text evidence="11">The sequence shown here is derived from an EMBL/GenBank/DDBJ whole genome shotgun (WGS) entry which is preliminary data.</text>
</comment>
<dbReference type="NCBIfam" id="TIGR01527">
    <property type="entry name" value="arch_NMN_Atrans"/>
    <property type="match status" value="1"/>
</dbReference>
<dbReference type="GO" id="GO:0016787">
    <property type="term" value="F:hydrolase activity"/>
    <property type="evidence" value="ECO:0007669"/>
    <property type="project" value="UniProtKB-KW"/>
</dbReference>
<dbReference type="PANTHER" id="PTHR21342">
    <property type="entry name" value="PHOSPHOPANTETHEINE ADENYLYLTRANSFERASE"/>
    <property type="match status" value="1"/>
</dbReference>
<keyword evidence="7 8" id="KW-0520">NAD</keyword>
<reference evidence="11 12" key="1">
    <citation type="submission" date="2023-06" db="EMBL/GenBank/DDBJ databases">
        <title>Genome sequence of Methancorpusculaceae sp. Cs1.</title>
        <authorList>
            <person name="Protasov E."/>
            <person name="Platt K."/>
            <person name="Poehlein A."/>
            <person name="Daniel R."/>
            <person name="Brune A."/>
        </authorList>
    </citation>
    <scope>NUCLEOTIDE SEQUENCE [LARGE SCALE GENOMIC DNA]</scope>
    <source>
        <strain evidence="11 12">Cs1</strain>
    </source>
</reference>
<proteinExistence type="inferred from homology"/>
<dbReference type="NCBIfam" id="NF002243">
    <property type="entry name" value="PRK01153.1"/>
    <property type="match status" value="1"/>
</dbReference>
<dbReference type="SUPFAM" id="SSF52374">
    <property type="entry name" value="Nucleotidylyl transferase"/>
    <property type="match status" value="1"/>
</dbReference>
<keyword evidence="5 8" id="KW-0547">Nucleotide-binding</keyword>
<evidence type="ECO:0000259" key="10">
    <source>
        <dbReference type="Pfam" id="PF01467"/>
    </source>
</evidence>
<keyword evidence="4 8" id="KW-0548">Nucleotidyltransferase</keyword>
<evidence type="ECO:0000256" key="5">
    <source>
        <dbReference type="ARBA" id="ARBA00022741"/>
    </source>
</evidence>
<protein>
    <recommendedName>
        <fullName evidence="8 9">Nicotinamide-nucleotide adenylyltransferase</fullName>
        <ecNumber evidence="8 9">2.7.7.1</ecNumber>
    </recommendedName>
    <alternativeName>
        <fullName evidence="8">NAD(+) diphosphorylase</fullName>
    </alternativeName>
    <alternativeName>
        <fullName evidence="8">NAD(+) pyrophosphorylase</fullName>
    </alternativeName>
    <alternativeName>
        <fullName evidence="8">NMN adenylyltransferase</fullName>
    </alternativeName>
</protein>
<dbReference type="Pfam" id="PF01467">
    <property type="entry name" value="CTP_transf_like"/>
    <property type="match status" value="1"/>
</dbReference>
<keyword evidence="11" id="KW-0378">Hydrolase</keyword>
<keyword evidence="6 8" id="KW-0067">ATP-binding</keyword>
<dbReference type="InterPro" id="IPR014729">
    <property type="entry name" value="Rossmann-like_a/b/a_fold"/>
</dbReference>
<dbReference type="RefSeq" id="WP_338096035.1">
    <property type="nucleotide sequence ID" value="NZ_JAWDKB010000003.1"/>
</dbReference>
<dbReference type="EMBL" id="JAWDKB010000003">
    <property type="protein sequence ID" value="MDV0443510.1"/>
    <property type="molecule type" value="Genomic_DNA"/>
</dbReference>
<evidence type="ECO:0000256" key="1">
    <source>
        <dbReference type="ARBA" id="ARBA00010124"/>
    </source>
</evidence>
<comment type="pathway">
    <text evidence="8">Cofactor biosynthesis; NAD(+) biosynthesis; NAD(+) from nicotinamide D-ribonucleotide: step 1/1.</text>
</comment>
<dbReference type="Proteomes" id="UP001283212">
    <property type="component" value="Unassembled WGS sequence"/>
</dbReference>
<accession>A0AAE4SDF1</accession>
<dbReference type="NCBIfam" id="TIGR00125">
    <property type="entry name" value="cyt_tran_rel"/>
    <property type="match status" value="1"/>
</dbReference>
<feature type="domain" description="Cytidyltransferase-like" evidence="10">
    <location>
        <begin position="5"/>
        <end position="133"/>
    </location>
</feature>
<dbReference type="GO" id="GO:0009435">
    <property type="term" value="P:NAD+ biosynthetic process"/>
    <property type="evidence" value="ECO:0007669"/>
    <property type="project" value="UniProtKB-UniRule"/>
</dbReference>
<dbReference type="GO" id="GO:0005737">
    <property type="term" value="C:cytoplasm"/>
    <property type="evidence" value="ECO:0007669"/>
    <property type="project" value="UniProtKB-SubCell"/>
</dbReference>
<keyword evidence="12" id="KW-1185">Reference proteome</keyword>
<comment type="subcellular location">
    <subcellularLocation>
        <location evidence="8">Cytoplasm</location>
    </subcellularLocation>
</comment>
<keyword evidence="8" id="KW-0963">Cytoplasm</keyword>
<keyword evidence="3 8" id="KW-0808">Transferase</keyword>
<organism evidence="11 12">
    <name type="scientific">Methanorbis rubei</name>
    <dbReference type="NCBI Taxonomy" id="3028300"/>
    <lineage>
        <taxon>Archaea</taxon>
        <taxon>Methanobacteriati</taxon>
        <taxon>Methanobacteriota</taxon>
        <taxon>Stenosarchaea group</taxon>
        <taxon>Methanomicrobia</taxon>
        <taxon>Methanomicrobiales</taxon>
        <taxon>Methanocorpusculaceae</taxon>
        <taxon>Methanorbis</taxon>
    </lineage>
</organism>
<dbReference type="InterPro" id="IPR006418">
    <property type="entry name" value="NMN_Atrans_arc"/>
</dbReference>
<dbReference type="GO" id="GO:0005524">
    <property type="term" value="F:ATP binding"/>
    <property type="evidence" value="ECO:0007669"/>
    <property type="project" value="UniProtKB-KW"/>
</dbReference>
<name>A0AAE4SDF1_9EURY</name>
<evidence type="ECO:0000313" key="12">
    <source>
        <dbReference type="Proteomes" id="UP001283212"/>
    </source>
</evidence>
<evidence type="ECO:0000256" key="9">
    <source>
        <dbReference type="NCBIfam" id="TIGR01527"/>
    </source>
</evidence>
<dbReference type="EC" id="2.7.7.1" evidence="8 9"/>
<dbReference type="HAMAP" id="MF_00243">
    <property type="entry name" value="NMN_adenylyltr"/>
    <property type="match status" value="1"/>
</dbReference>
<comment type="catalytic activity">
    <reaction evidence="8">
        <text>beta-nicotinamide D-ribonucleotide + ATP + H(+) = diphosphate + NAD(+)</text>
        <dbReference type="Rhea" id="RHEA:21360"/>
        <dbReference type="ChEBI" id="CHEBI:14649"/>
        <dbReference type="ChEBI" id="CHEBI:15378"/>
        <dbReference type="ChEBI" id="CHEBI:30616"/>
        <dbReference type="ChEBI" id="CHEBI:33019"/>
        <dbReference type="ChEBI" id="CHEBI:57540"/>
        <dbReference type="EC" id="2.7.7.1"/>
    </reaction>
</comment>
<dbReference type="PANTHER" id="PTHR21342:SF0">
    <property type="entry name" value="BIFUNCTIONAL NMN ADENYLYLTRANSFERASE_NUDIX HYDROLASE"/>
    <property type="match status" value="1"/>
</dbReference>
<sequence>MKRGLYVGRFQPYHNGHNAVIDSIANEVDELIIGIGSAEISHDLRHPFTAGERVLMISRALKNIDIPIYIIPLEDVKRNALWVSHVKSMTPPFDTVYTSNPLVIQLFREAGITVTSPPMYQREMLSGTSIRARMIAGENWDECVPPEVADVIREIHGIDRIRQIAKTD</sequence>
<dbReference type="AlphaFoldDB" id="A0AAE4SDF1"/>
<evidence type="ECO:0000313" key="11">
    <source>
        <dbReference type="EMBL" id="MDV0443510.1"/>
    </source>
</evidence>